<keyword evidence="3" id="KW-1185">Reference proteome</keyword>
<protein>
    <submittedName>
        <fullName evidence="2">Uncharacterized protein</fullName>
    </submittedName>
</protein>
<name>A0A0U4CSE6_9ACTN</name>
<feature type="transmembrane region" description="Helical" evidence="1">
    <location>
        <begin position="12"/>
        <end position="33"/>
    </location>
</feature>
<evidence type="ECO:0000313" key="3">
    <source>
        <dbReference type="Proteomes" id="UP000067689"/>
    </source>
</evidence>
<gene>
    <name evidence="2" type="ORF">AERYTH_13085</name>
</gene>
<keyword evidence="1" id="KW-0812">Transmembrane</keyword>
<dbReference type="RefSeq" id="WP_067859521.1">
    <property type="nucleotide sequence ID" value="NZ_CP011502.1"/>
</dbReference>
<keyword evidence="1" id="KW-0472">Membrane</keyword>
<sequence length="66" mass="7060">MTKTPPHHDATTTFFGASMILVAAIVGPGLVAMFLTDDFWLIVATMVVGSFIGLVIQARMDKRPPG</sequence>
<evidence type="ECO:0000313" key="2">
    <source>
        <dbReference type="EMBL" id="ALX05564.1"/>
    </source>
</evidence>
<organism evidence="2 3">
    <name type="scientific">Aeromicrobium erythreum</name>
    <dbReference type="NCBI Taxonomy" id="2041"/>
    <lineage>
        <taxon>Bacteria</taxon>
        <taxon>Bacillati</taxon>
        <taxon>Actinomycetota</taxon>
        <taxon>Actinomycetes</taxon>
        <taxon>Propionibacteriales</taxon>
        <taxon>Nocardioidaceae</taxon>
        <taxon>Aeromicrobium</taxon>
    </lineage>
</organism>
<reference evidence="2 3" key="1">
    <citation type="journal article" date="1991" name="Int. J. Syst. Bacteriol.">
        <title>Description of the erythromycin-producing bacterium Arthrobacter sp. strain NRRL B-3381 as Aeromicrobium erythreum gen. nov., sp. nov.</title>
        <authorList>
            <person name="Miller E.S."/>
            <person name="Woese C.R."/>
            <person name="Brenner S."/>
        </authorList>
    </citation>
    <scope>NUCLEOTIDE SEQUENCE [LARGE SCALE GENOMIC DNA]</scope>
    <source>
        <strain evidence="2 3">AR18</strain>
    </source>
</reference>
<keyword evidence="1" id="KW-1133">Transmembrane helix</keyword>
<dbReference type="KEGG" id="aer:AERYTH_13085"/>
<accession>A0A0U4CSE6</accession>
<dbReference type="EMBL" id="CP011502">
    <property type="protein sequence ID" value="ALX05564.1"/>
    <property type="molecule type" value="Genomic_DNA"/>
</dbReference>
<dbReference type="AlphaFoldDB" id="A0A0U4CSE6"/>
<dbReference type="PATRIC" id="fig|2041.4.peg.2730"/>
<proteinExistence type="predicted"/>
<feature type="transmembrane region" description="Helical" evidence="1">
    <location>
        <begin position="39"/>
        <end position="56"/>
    </location>
</feature>
<dbReference type="Proteomes" id="UP000067689">
    <property type="component" value="Chromosome"/>
</dbReference>
<evidence type="ECO:0000256" key="1">
    <source>
        <dbReference type="SAM" id="Phobius"/>
    </source>
</evidence>